<dbReference type="EMBL" id="CCYD01003042">
    <property type="protein sequence ID" value="CEG49048.1"/>
    <property type="molecule type" value="Genomic_DNA"/>
</dbReference>
<keyword evidence="2" id="KW-1185">Reference proteome</keyword>
<organism evidence="1 2">
    <name type="scientific">Plasmopara halstedii</name>
    <name type="common">Downy mildew of sunflower</name>
    <dbReference type="NCBI Taxonomy" id="4781"/>
    <lineage>
        <taxon>Eukaryota</taxon>
        <taxon>Sar</taxon>
        <taxon>Stramenopiles</taxon>
        <taxon>Oomycota</taxon>
        <taxon>Peronosporomycetes</taxon>
        <taxon>Peronosporales</taxon>
        <taxon>Peronosporaceae</taxon>
        <taxon>Plasmopara</taxon>
    </lineage>
</organism>
<evidence type="ECO:0000313" key="1">
    <source>
        <dbReference type="EMBL" id="CEG49048.1"/>
    </source>
</evidence>
<name>A0A0P1B682_PLAHL</name>
<evidence type="ECO:0000313" key="2">
    <source>
        <dbReference type="Proteomes" id="UP000054928"/>
    </source>
</evidence>
<dbReference type="RefSeq" id="XP_024585417.1">
    <property type="nucleotide sequence ID" value="XM_024720194.2"/>
</dbReference>
<dbReference type="GeneID" id="36410224"/>
<accession>A0A0P1B682</accession>
<dbReference type="AlphaFoldDB" id="A0A0P1B682"/>
<protein>
    <submittedName>
        <fullName evidence="1">Uncharacterized protein</fullName>
    </submittedName>
</protein>
<sequence length="67" mass="7935">MRVSTISTPCINYSLINTLRQTYSHFIWHQRNKAHASAEFLMEISRLFSKRKDSLRCRTIKTEVCSE</sequence>
<dbReference type="Proteomes" id="UP000054928">
    <property type="component" value="Unassembled WGS sequence"/>
</dbReference>
<reference evidence="2" key="1">
    <citation type="submission" date="2014-09" db="EMBL/GenBank/DDBJ databases">
        <authorList>
            <person name="Sharma Rahul"/>
            <person name="Thines Marco"/>
        </authorList>
    </citation>
    <scope>NUCLEOTIDE SEQUENCE [LARGE SCALE GENOMIC DNA]</scope>
</reference>
<proteinExistence type="predicted"/>